<protein>
    <submittedName>
        <fullName evidence="2">T9SS type A sorting domain-containing protein</fullName>
    </submittedName>
</protein>
<sequence>MKQTFTLSILLLVVSLSFGQSNTQRSFKNIFRKEKQHCKAFARLGSNVKVHSLKSTQAFQQKLDYSIEDGKYQDDDWTVYTRSDYYYNDDNQVSEVIGYRELDNGEKDYNYKYTYTYDDNKMYYLEFWWDNETNGWSTSAYYREEYTYDTDGKLTNYLGKYRENGAWLDDYRITYNHNVNGYLISEVYEYYEYDANLEKGEWLVDESLDIARNADGKITSITAEMIEDDSDEYVTLTTKAEGGVTYNANGDLIQLIIGFTDNGVWVNTLKLVMEFDDNGNCLSDKSYNYGDTDWEEEMAEGTEFTYYLNYDFSEVMGIPKSMYYDSFYFTMNNIMHTDTEYWSDDDDTYGIDRTTYYYSDIVSTGVENIESADIILYPNPVESNLQVSFSSNSNTAGLMLYNISGELIFSKEVAGEESINIEALSSGIYIYKITVDGDSKNGKLIKK</sequence>
<keyword evidence="3" id="KW-1185">Reference proteome</keyword>
<evidence type="ECO:0000313" key="2">
    <source>
        <dbReference type="EMBL" id="MBS2099828.1"/>
    </source>
</evidence>
<proteinExistence type="predicted"/>
<gene>
    <name evidence="2" type="ORF">KEM10_16175</name>
</gene>
<evidence type="ECO:0000259" key="1">
    <source>
        <dbReference type="Pfam" id="PF18962"/>
    </source>
</evidence>
<reference evidence="2 3" key="1">
    <citation type="journal article" date="2015" name="Int. J. Syst. Evol. Microbiol.">
        <title>Carboxylicivirga linearis sp. nov., isolated from a sea cucumber culture pond.</title>
        <authorList>
            <person name="Wang F.Q."/>
            <person name="Zhou Y.X."/>
            <person name="Lin X.Z."/>
            <person name="Chen G.J."/>
            <person name="Du Z.J."/>
        </authorList>
    </citation>
    <scope>NUCLEOTIDE SEQUENCE [LARGE SCALE GENOMIC DNA]</scope>
    <source>
        <strain evidence="2 3">FB218</strain>
    </source>
</reference>
<dbReference type="InterPro" id="IPR026444">
    <property type="entry name" value="Secre_tail"/>
</dbReference>
<dbReference type="EMBL" id="JAGUCO010000015">
    <property type="protein sequence ID" value="MBS2099828.1"/>
    <property type="molecule type" value="Genomic_DNA"/>
</dbReference>
<dbReference type="Pfam" id="PF18962">
    <property type="entry name" value="Por_Secre_tail"/>
    <property type="match status" value="1"/>
</dbReference>
<accession>A0ABS5JY50</accession>
<dbReference type="Proteomes" id="UP000708576">
    <property type="component" value="Unassembled WGS sequence"/>
</dbReference>
<name>A0ABS5JY50_9BACT</name>
<dbReference type="RefSeq" id="WP_212217069.1">
    <property type="nucleotide sequence ID" value="NZ_JAGUCO010000015.1"/>
</dbReference>
<comment type="caution">
    <text evidence="2">The sequence shown here is derived from an EMBL/GenBank/DDBJ whole genome shotgun (WGS) entry which is preliminary data.</text>
</comment>
<organism evidence="2 3">
    <name type="scientific">Carboxylicivirga linearis</name>
    <dbReference type="NCBI Taxonomy" id="1628157"/>
    <lineage>
        <taxon>Bacteria</taxon>
        <taxon>Pseudomonadati</taxon>
        <taxon>Bacteroidota</taxon>
        <taxon>Bacteroidia</taxon>
        <taxon>Marinilabiliales</taxon>
        <taxon>Marinilabiliaceae</taxon>
        <taxon>Carboxylicivirga</taxon>
    </lineage>
</organism>
<dbReference type="Gene3D" id="2.40.128.720">
    <property type="match status" value="2"/>
</dbReference>
<evidence type="ECO:0000313" key="3">
    <source>
        <dbReference type="Proteomes" id="UP000708576"/>
    </source>
</evidence>
<dbReference type="NCBIfam" id="TIGR04183">
    <property type="entry name" value="Por_Secre_tail"/>
    <property type="match status" value="1"/>
</dbReference>
<feature type="domain" description="Secretion system C-terminal sorting" evidence="1">
    <location>
        <begin position="376"/>
        <end position="445"/>
    </location>
</feature>